<proteinExistence type="predicted"/>
<evidence type="ECO:0000313" key="1">
    <source>
        <dbReference type="EMBL" id="MBB1259384.1"/>
    </source>
</evidence>
<evidence type="ECO:0000313" key="3">
    <source>
        <dbReference type="Proteomes" id="UP000320857"/>
    </source>
</evidence>
<organism evidence="2 3">
    <name type="scientific">Streptomyces alkaliterrae</name>
    <dbReference type="NCBI Taxonomy" id="2213162"/>
    <lineage>
        <taxon>Bacteria</taxon>
        <taxon>Bacillati</taxon>
        <taxon>Actinomycetota</taxon>
        <taxon>Actinomycetes</taxon>
        <taxon>Kitasatosporales</taxon>
        <taxon>Streptomycetaceae</taxon>
        <taxon>Streptomyces</taxon>
    </lineage>
</organism>
<dbReference type="EMBL" id="VJYK02000056">
    <property type="protein sequence ID" value="MQS01767.1"/>
    <property type="molecule type" value="Genomic_DNA"/>
</dbReference>
<gene>
    <name evidence="2" type="ORF">FNX44_007760</name>
    <name evidence="1" type="ORF">H3147_11115</name>
</gene>
<dbReference type="AlphaFoldDB" id="A0A5P0YQ80"/>
<dbReference type="Proteomes" id="UP000517765">
    <property type="component" value="Unassembled WGS sequence"/>
</dbReference>
<name>A0A5P0YQ80_9ACTN</name>
<sequence length="92" mass="10047">METAVDDELTRRNPLPHPGCWKEGAAERQIVTVAKVDALAEVLELRWRGCDDLPALALEWQQEVAGGLDDLVRAARVEAKETPSGADLARDA</sequence>
<evidence type="ECO:0000313" key="2">
    <source>
        <dbReference type="EMBL" id="MQS01767.1"/>
    </source>
</evidence>
<evidence type="ECO:0000313" key="4">
    <source>
        <dbReference type="Proteomes" id="UP000517765"/>
    </source>
</evidence>
<reference evidence="2 3" key="1">
    <citation type="submission" date="2019-10" db="EMBL/GenBank/DDBJ databases">
        <title>Streptomyces sp. nov., a novel actinobacterium isolated from alkaline environment.</title>
        <authorList>
            <person name="Golinska P."/>
        </authorList>
    </citation>
    <scope>NUCLEOTIDE SEQUENCE [LARGE SCALE GENOMIC DNA]</scope>
    <source>
        <strain evidence="2 3">OF1</strain>
    </source>
</reference>
<dbReference type="Proteomes" id="UP000320857">
    <property type="component" value="Unassembled WGS sequence"/>
</dbReference>
<dbReference type="EMBL" id="JABJXA010000051">
    <property type="protein sequence ID" value="MBB1259384.1"/>
    <property type="molecule type" value="Genomic_DNA"/>
</dbReference>
<comment type="caution">
    <text evidence="2">The sequence shown here is derived from an EMBL/GenBank/DDBJ whole genome shotgun (WGS) entry which is preliminary data.</text>
</comment>
<reference evidence="1" key="3">
    <citation type="journal article" name="Syst. Appl. Microbiol.">
        <title>Streptomyces alkaliterrae sp. nov., isolated from an alkaline soil, and emended descriptions of Streptomyces alkaliphilus, Streptomyces calidiresistens and Streptomyces durbertensis.</title>
        <authorList>
            <person name="Swiecimska M."/>
            <person name="Golinska P."/>
            <person name="Nouioui I."/>
            <person name="Wypij M."/>
            <person name="Rai M."/>
            <person name="Sangal V."/>
            <person name="Goodfellow M."/>
        </authorList>
    </citation>
    <scope>NUCLEOTIDE SEQUENCE</scope>
    <source>
        <strain evidence="1">OF8</strain>
    </source>
</reference>
<protein>
    <submittedName>
        <fullName evidence="2">Uncharacterized protein</fullName>
    </submittedName>
</protein>
<reference evidence="4" key="2">
    <citation type="submission" date="2020-05" db="EMBL/GenBank/DDBJ databases">
        <title>Classification of alakaliphilic streptomycetes isolated from an alkaline soil next to Lonar Crater, India and a proposal for the recognition of Streptomyces alkaliterrae sp. nov.</title>
        <authorList>
            <person name="Golinska P."/>
        </authorList>
    </citation>
    <scope>NUCLEOTIDE SEQUENCE [LARGE SCALE GENOMIC DNA]</scope>
    <source>
        <strain evidence="4">OF8</strain>
    </source>
</reference>
<keyword evidence="3" id="KW-1185">Reference proteome</keyword>
<dbReference type="RefSeq" id="WP_143647239.1">
    <property type="nucleotide sequence ID" value="NZ_JABJXA010000051.1"/>
</dbReference>
<dbReference type="OrthoDB" id="4529782at2"/>
<accession>A0A5P0YQ80</accession>